<keyword evidence="2" id="KW-1133">Transmembrane helix</keyword>
<organism evidence="5 6">
    <name type="scientific">Fusarium zealandicum</name>
    <dbReference type="NCBI Taxonomy" id="1053134"/>
    <lineage>
        <taxon>Eukaryota</taxon>
        <taxon>Fungi</taxon>
        <taxon>Dikarya</taxon>
        <taxon>Ascomycota</taxon>
        <taxon>Pezizomycotina</taxon>
        <taxon>Sordariomycetes</taxon>
        <taxon>Hypocreomycetidae</taxon>
        <taxon>Hypocreales</taxon>
        <taxon>Nectriaceae</taxon>
        <taxon>Fusarium</taxon>
        <taxon>Fusarium staphyleae species complex</taxon>
    </lineage>
</organism>
<dbReference type="GO" id="GO:0006890">
    <property type="term" value="P:retrograde vesicle-mediated transport, Golgi to endoplasmic reticulum"/>
    <property type="evidence" value="ECO:0007669"/>
    <property type="project" value="TreeGrafter"/>
</dbReference>
<dbReference type="OrthoDB" id="5393181at2759"/>
<evidence type="ECO:0000256" key="4">
    <source>
        <dbReference type="SAM" id="MobiDB-lite"/>
    </source>
</evidence>
<gene>
    <name evidence="5" type="ORF">FZEAL_911</name>
</gene>
<feature type="compositionally biased region" description="Basic and acidic residues" evidence="4">
    <location>
        <begin position="18"/>
        <end position="31"/>
    </location>
</feature>
<feature type="compositionally biased region" description="Low complexity" evidence="4">
    <location>
        <begin position="54"/>
        <end position="67"/>
    </location>
</feature>
<sequence>MSEVTQSPEDAAAQRAAEQARLRKERREAKIRAGGSARLNKITGLGGRLPGEPEPTMATTTATESPSTPTPAPPTTVPSSTPADHADPDEVDISDHYYEPKRTATRSMPATPEPTLSEDQHHLPQLVF</sequence>
<dbReference type="EMBL" id="JABEYC010000051">
    <property type="protein sequence ID" value="KAF4983759.1"/>
    <property type="molecule type" value="Genomic_DNA"/>
</dbReference>
<feature type="region of interest" description="Disordered" evidence="4">
    <location>
        <begin position="1"/>
        <end position="128"/>
    </location>
</feature>
<reference evidence="5" key="1">
    <citation type="journal article" date="2020" name="BMC Genomics">
        <title>Correction to: Identification and distribution of gene clusters required for synthesis of sphingolipid metabolism inhibitors in diverse species of the filamentous fungus Fusarium.</title>
        <authorList>
            <person name="Kim H.S."/>
            <person name="Lohmar J.M."/>
            <person name="Busman M."/>
            <person name="Brown D.W."/>
            <person name="Naumann T.A."/>
            <person name="Divon H.H."/>
            <person name="Lysoe E."/>
            <person name="Uhlig S."/>
            <person name="Proctor R.H."/>
        </authorList>
    </citation>
    <scope>NUCLEOTIDE SEQUENCE</scope>
    <source>
        <strain evidence="5">NRRL 22465</strain>
    </source>
</reference>
<evidence type="ECO:0000313" key="6">
    <source>
        <dbReference type="Proteomes" id="UP000635477"/>
    </source>
</evidence>
<dbReference type="PANTHER" id="PTHR28263">
    <property type="entry name" value="GOLGI TO ER TRAFFIC PROTEIN 2"/>
    <property type="match status" value="1"/>
</dbReference>
<keyword evidence="3" id="KW-0472">Membrane</keyword>
<dbReference type="InterPro" id="IPR028143">
    <property type="entry name" value="Get2/sif1"/>
</dbReference>
<accession>A0A8H4UTT2</accession>
<dbReference type="Pfam" id="PF08690">
    <property type="entry name" value="GET2"/>
    <property type="match status" value="1"/>
</dbReference>
<dbReference type="Proteomes" id="UP000635477">
    <property type="component" value="Unassembled WGS sequence"/>
</dbReference>
<evidence type="ECO:0000256" key="2">
    <source>
        <dbReference type="ARBA" id="ARBA00022989"/>
    </source>
</evidence>
<proteinExistence type="predicted"/>
<reference evidence="5" key="2">
    <citation type="submission" date="2020-05" db="EMBL/GenBank/DDBJ databases">
        <authorList>
            <person name="Kim H.-S."/>
            <person name="Proctor R.H."/>
            <person name="Brown D.W."/>
        </authorList>
    </citation>
    <scope>NUCLEOTIDE SEQUENCE</scope>
    <source>
        <strain evidence="5">NRRL 22465</strain>
    </source>
</reference>
<evidence type="ECO:0000313" key="5">
    <source>
        <dbReference type="EMBL" id="KAF4983759.1"/>
    </source>
</evidence>
<name>A0A8H4UTT2_9HYPO</name>
<keyword evidence="6" id="KW-1185">Reference proteome</keyword>
<evidence type="ECO:0000256" key="3">
    <source>
        <dbReference type="ARBA" id="ARBA00023136"/>
    </source>
</evidence>
<dbReference type="AlphaFoldDB" id="A0A8H4UTT2"/>
<keyword evidence="1" id="KW-0812">Transmembrane</keyword>
<dbReference type="PANTHER" id="PTHR28263:SF1">
    <property type="entry name" value="GOLGI TO ER TRAFFIC PROTEIN 2"/>
    <property type="match status" value="1"/>
</dbReference>
<evidence type="ECO:0000256" key="1">
    <source>
        <dbReference type="ARBA" id="ARBA00022692"/>
    </source>
</evidence>
<comment type="caution">
    <text evidence="5">The sequence shown here is derived from an EMBL/GenBank/DDBJ whole genome shotgun (WGS) entry which is preliminary data.</text>
</comment>
<protein>
    <submittedName>
        <fullName evidence="5">Uncharacterized protein</fullName>
    </submittedName>
</protein>
<feature type="compositionally biased region" description="Basic and acidic residues" evidence="4">
    <location>
        <begin position="84"/>
        <end position="102"/>
    </location>
</feature>